<feature type="compositionally biased region" description="Low complexity" evidence="5">
    <location>
        <begin position="196"/>
        <end position="209"/>
    </location>
</feature>
<dbReference type="EC" id="3.4.21.89" evidence="4"/>
<dbReference type="GO" id="GO:0004252">
    <property type="term" value="F:serine-type endopeptidase activity"/>
    <property type="evidence" value="ECO:0007669"/>
    <property type="project" value="InterPro"/>
</dbReference>
<feature type="region of interest" description="Disordered" evidence="5">
    <location>
        <begin position="1"/>
        <end position="330"/>
    </location>
</feature>
<feature type="compositionally biased region" description="Basic and acidic residues" evidence="5">
    <location>
        <begin position="40"/>
        <end position="57"/>
    </location>
</feature>
<dbReference type="InterPro" id="IPR000223">
    <property type="entry name" value="Pept_S26A_signal_pept_1"/>
</dbReference>
<dbReference type="SUPFAM" id="SSF51306">
    <property type="entry name" value="LexA/Signal peptidase"/>
    <property type="match status" value="1"/>
</dbReference>
<comment type="similarity">
    <text evidence="2 4">Belongs to the peptidase S26 family.</text>
</comment>
<dbReference type="InterPro" id="IPR019533">
    <property type="entry name" value="Peptidase_S26"/>
</dbReference>
<accession>A0A7Y9J5V3</accession>
<comment type="caution">
    <text evidence="7">The sequence shown here is derived from an EMBL/GenBank/DDBJ whole genome shotgun (WGS) entry which is preliminary data.</text>
</comment>
<dbReference type="CDD" id="cd06530">
    <property type="entry name" value="S26_SPase_I"/>
    <property type="match status" value="1"/>
</dbReference>
<sequence length="611" mass="63155">MPPTDEPGRRYREPRHGGVDPRWGGPAEADPGEDPYGEVNGDRRPAGRHGSPSDEGRFGPASGRHGAPDADPLSGRRPTAEWPPPTALPSGPPRDSWRTPGPGQPPSRPGSPYGQAPPSPPYGQAPPSPPYGQPPASPSYGQAPPPPYGQAPPSPPHGYAPRPPVGRPAGPPSGSQGPFPTTGEQRPFPTTGEQRPAPTAVQAPAEQAPPASPPADRPLLAGGIPPPSQSSASTSGSSAAPDDGSDVTQTTGLGPDTGKHRRGAAAAAGDTQVDGSAVADEERSSGRRRGAAAAGPGRNGSDAGSSGPGRRAKGKDDATGTTPGGKKKRKGSFWRELPLLIVVAIVLTFVIQTFVARIYVIPSASMEQTLHGCTGCANDRVAVDKVSYRFTDPAPGDVVVFKGPPAWLDNDEVGDSEPSGNPIVRGFQDALSLVGLAAPNEKDFVKRVIAVGGQTVQCCDAQNRVLVDGQPLTEPYLYYQSGLGDRQAAFDPVQVPQGQLWVMGDNRNNSADARFHGPVPLSDVIGKVRVVVLPITRWRTVPAIDPQQPTATALAPTTGEGGVPGGTPEVAGALLAVPVVWSGRRLRRALTGATTGAPPDPTRRREGPTLE</sequence>
<evidence type="ECO:0000256" key="1">
    <source>
        <dbReference type="ARBA" id="ARBA00004401"/>
    </source>
</evidence>
<dbReference type="RefSeq" id="WP_343054118.1">
    <property type="nucleotide sequence ID" value="NZ_BAABHP010000021.1"/>
</dbReference>
<keyword evidence="4" id="KW-0472">Membrane</keyword>
<feature type="region of interest" description="Disordered" evidence="5">
    <location>
        <begin position="590"/>
        <end position="611"/>
    </location>
</feature>
<dbReference type="GO" id="GO:0006465">
    <property type="term" value="P:signal peptide processing"/>
    <property type="evidence" value="ECO:0007669"/>
    <property type="project" value="InterPro"/>
</dbReference>
<comment type="catalytic activity">
    <reaction evidence="4">
        <text>Cleavage of hydrophobic, N-terminal signal or leader sequences from secreted and periplasmic proteins.</text>
        <dbReference type="EC" id="3.4.21.89"/>
    </reaction>
</comment>
<feature type="compositionally biased region" description="Basic and acidic residues" evidence="5">
    <location>
        <begin position="601"/>
        <end position="611"/>
    </location>
</feature>
<evidence type="ECO:0000256" key="5">
    <source>
        <dbReference type="SAM" id="MobiDB-lite"/>
    </source>
</evidence>
<dbReference type="PANTHER" id="PTHR43390:SF1">
    <property type="entry name" value="CHLOROPLAST PROCESSING PEPTIDASE"/>
    <property type="match status" value="1"/>
</dbReference>
<feature type="compositionally biased region" description="Low complexity" evidence="5">
    <location>
        <begin position="291"/>
        <end position="301"/>
    </location>
</feature>
<evidence type="ECO:0000313" key="7">
    <source>
        <dbReference type="EMBL" id="NYD36562.1"/>
    </source>
</evidence>
<feature type="domain" description="Peptidase S26" evidence="6">
    <location>
        <begin position="335"/>
        <end position="532"/>
    </location>
</feature>
<gene>
    <name evidence="7" type="ORF">BJ983_002664</name>
</gene>
<dbReference type="GO" id="GO:0005886">
    <property type="term" value="C:plasma membrane"/>
    <property type="evidence" value="ECO:0007669"/>
    <property type="project" value="UniProtKB-SubCell"/>
</dbReference>
<comment type="subcellular location">
    <subcellularLocation>
        <location evidence="1">Cell membrane</location>
        <topology evidence="1">Single-pass type II membrane protein</topology>
    </subcellularLocation>
    <subcellularLocation>
        <location evidence="4">Membrane</location>
        <topology evidence="4">Single-pass type II membrane protein</topology>
    </subcellularLocation>
</comment>
<keyword evidence="4" id="KW-0645">Protease</keyword>
<reference evidence="7 8" key="1">
    <citation type="submission" date="2020-07" db="EMBL/GenBank/DDBJ databases">
        <title>Sequencing the genomes of 1000 actinobacteria strains.</title>
        <authorList>
            <person name="Klenk H.-P."/>
        </authorList>
    </citation>
    <scope>NUCLEOTIDE SEQUENCE [LARGE SCALE GENOMIC DNA]</scope>
    <source>
        <strain evidence="7 8">DSM 45772</strain>
    </source>
</reference>
<feature type="compositionally biased region" description="Low complexity" evidence="5">
    <location>
        <begin position="229"/>
        <end position="242"/>
    </location>
</feature>
<feature type="compositionally biased region" description="Polar residues" evidence="5">
    <location>
        <begin position="173"/>
        <end position="184"/>
    </location>
</feature>
<evidence type="ECO:0000256" key="3">
    <source>
        <dbReference type="PIRSR" id="PIRSR600223-1"/>
    </source>
</evidence>
<evidence type="ECO:0000313" key="8">
    <source>
        <dbReference type="Proteomes" id="UP000535890"/>
    </source>
</evidence>
<dbReference type="EMBL" id="JACCBN010000001">
    <property type="protein sequence ID" value="NYD36562.1"/>
    <property type="molecule type" value="Genomic_DNA"/>
</dbReference>
<feature type="transmembrane region" description="Helical" evidence="4">
    <location>
        <begin position="337"/>
        <end position="360"/>
    </location>
</feature>
<evidence type="ECO:0000256" key="4">
    <source>
        <dbReference type="RuleBase" id="RU362042"/>
    </source>
</evidence>
<dbReference type="Gene3D" id="2.10.109.10">
    <property type="entry name" value="Umud Fragment, subunit A"/>
    <property type="match status" value="1"/>
</dbReference>
<dbReference type="GO" id="GO:0009003">
    <property type="term" value="F:signal peptidase activity"/>
    <property type="evidence" value="ECO:0007669"/>
    <property type="project" value="UniProtKB-EC"/>
</dbReference>
<dbReference type="NCBIfam" id="TIGR02227">
    <property type="entry name" value="sigpep_I_bact"/>
    <property type="match status" value="1"/>
</dbReference>
<proteinExistence type="inferred from homology"/>
<name>A0A7Y9J5V3_9PSEU</name>
<feature type="compositionally biased region" description="Pro residues" evidence="5">
    <location>
        <begin position="102"/>
        <end position="171"/>
    </location>
</feature>
<organism evidence="7 8">
    <name type="scientific">Actinomycetospora corticicola</name>
    <dbReference type="NCBI Taxonomy" id="663602"/>
    <lineage>
        <taxon>Bacteria</taxon>
        <taxon>Bacillati</taxon>
        <taxon>Actinomycetota</taxon>
        <taxon>Actinomycetes</taxon>
        <taxon>Pseudonocardiales</taxon>
        <taxon>Pseudonocardiaceae</taxon>
        <taxon>Actinomycetospora</taxon>
    </lineage>
</organism>
<dbReference type="Pfam" id="PF10502">
    <property type="entry name" value="Peptidase_S26"/>
    <property type="match status" value="1"/>
</dbReference>
<feature type="active site" evidence="3">
    <location>
        <position position="365"/>
    </location>
</feature>
<dbReference type="PRINTS" id="PR00727">
    <property type="entry name" value="LEADERPTASE"/>
</dbReference>
<keyword evidence="4 7" id="KW-0378">Hydrolase</keyword>
<keyword evidence="4" id="KW-1133">Transmembrane helix</keyword>
<protein>
    <recommendedName>
        <fullName evidence="4">Signal peptidase I</fullName>
        <ecNumber evidence="4">3.4.21.89</ecNumber>
    </recommendedName>
</protein>
<keyword evidence="4" id="KW-0812">Transmembrane</keyword>
<feature type="compositionally biased region" description="Basic and acidic residues" evidence="5">
    <location>
        <begin position="1"/>
        <end position="19"/>
    </location>
</feature>
<evidence type="ECO:0000256" key="2">
    <source>
        <dbReference type="ARBA" id="ARBA00009370"/>
    </source>
</evidence>
<dbReference type="Proteomes" id="UP000535890">
    <property type="component" value="Unassembled WGS sequence"/>
</dbReference>
<feature type="active site" evidence="3">
    <location>
        <position position="446"/>
    </location>
</feature>
<dbReference type="AlphaFoldDB" id="A0A7Y9J5V3"/>
<dbReference type="InterPro" id="IPR036286">
    <property type="entry name" value="LexA/Signal_pep-like_sf"/>
</dbReference>
<keyword evidence="8" id="KW-1185">Reference proteome</keyword>
<evidence type="ECO:0000259" key="6">
    <source>
        <dbReference type="Pfam" id="PF10502"/>
    </source>
</evidence>
<feature type="compositionally biased region" description="Pro residues" evidence="5">
    <location>
        <begin position="81"/>
        <end position="92"/>
    </location>
</feature>
<dbReference type="PANTHER" id="PTHR43390">
    <property type="entry name" value="SIGNAL PEPTIDASE I"/>
    <property type="match status" value="1"/>
</dbReference>